<feature type="non-terminal residue" evidence="2">
    <location>
        <position position="311"/>
    </location>
</feature>
<feature type="non-terminal residue" evidence="2">
    <location>
        <position position="1"/>
    </location>
</feature>
<keyword evidence="1" id="KW-0812">Transmembrane</keyword>
<gene>
    <name evidence="2" type="ORF">DERP_013804</name>
</gene>
<name>A0ABQ8JDC4_DERPT</name>
<evidence type="ECO:0000256" key="1">
    <source>
        <dbReference type="SAM" id="Phobius"/>
    </source>
</evidence>
<comment type="caution">
    <text evidence="2">The sequence shown here is derived from an EMBL/GenBank/DDBJ whole genome shotgun (WGS) entry which is preliminary data.</text>
</comment>
<sequence length="311" mass="34582">PDPSLESLVAIDDVNNAIRSSPAFTRSNSLLSSCNTASKLRSRSSNLEDNFDSVMKILNVQHHVQLLVMIVQTYRLYYNIDDVVQLDDYDYDYYYDYCPIIFVVVVVGFVLIFLSFLSIALRCLCSKRTHIKYEPFNASLVLFDVTSSNIKLPDVVLSSAENLLAFSCDIRRILDKRTFRSPSLFERFNGDCIIIIISGSSTERNKFSGNDLLVPYVTRPGDERIVVVVVVVDCSTLLLSSPERILLIFSLFEIISGDGDGCCGSIANGYAEPDPVPSELNVVPVVCNNSLQFVTDVTCDDCSLSGDIIDN</sequence>
<protein>
    <submittedName>
        <fullName evidence="2">Uncharacterized protein</fullName>
    </submittedName>
</protein>
<proteinExistence type="predicted"/>
<evidence type="ECO:0000313" key="2">
    <source>
        <dbReference type="EMBL" id="KAH9420356.1"/>
    </source>
</evidence>
<accession>A0ABQ8JDC4</accession>
<keyword evidence="1" id="KW-0472">Membrane</keyword>
<organism evidence="2 3">
    <name type="scientific">Dermatophagoides pteronyssinus</name>
    <name type="common">European house dust mite</name>
    <dbReference type="NCBI Taxonomy" id="6956"/>
    <lineage>
        <taxon>Eukaryota</taxon>
        <taxon>Metazoa</taxon>
        <taxon>Ecdysozoa</taxon>
        <taxon>Arthropoda</taxon>
        <taxon>Chelicerata</taxon>
        <taxon>Arachnida</taxon>
        <taxon>Acari</taxon>
        <taxon>Acariformes</taxon>
        <taxon>Sarcoptiformes</taxon>
        <taxon>Astigmata</taxon>
        <taxon>Psoroptidia</taxon>
        <taxon>Analgoidea</taxon>
        <taxon>Pyroglyphidae</taxon>
        <taxon>Dermatophagoidinae</taxon>
        <taxon>Dermatophagoides</taxon>
    </lineage>
</organism>
<reference evidence="2 3" key="1">
    <citation type="journal article" date="2018" name="J. Allergy Clin. Immunol.">
        <title>High-quality assembly of Dermatophagoides pteronyssinus genome and transcriptome reveals a wide range of novel allergens.</title>
        <authorList>
            <person name="Liu X.Y."/>
            <person name="Yang K.Y."/>
            <person name="Wang M.Q."/>
            <person name="Kwok J.S."/>
            <person name="Zeng X."/>
            <person name="Yang Z."/>
            <person name="Xiao X.J."/>
            <person name="Lau C.P."/>
            <person name="Li Y."/>
            <person name="Huang Z.M."/>
            <person name="Ba J.G."/>
            <person name="Yim A.K."/>
            <person name="Ouyang C.Y."/>
            <person name="Ngai S.M."/>
            <person name="Chan T.F."/>
            <person name="Leung E.L."/>
            <person name="Liu L."/>
            <person name="Liu Z.G."/>
            <person name="Tsui S.K."/>
        </authorList>
    </citation>
    <scope>NUCLEOTIDE SEQUENCE [LARGE SCALE GENOMIC DNA]</scope>
    <source>
        <strain evidence="2">Derp</strain>
    </source>
</reference>
<dbReference type="EMBL" id="NJHN03000050">
    <property type="protein sequence ID" value="KAH9420356.1"/>
    <property type="molecule type" value="Genomic_DNA"/>
</dbReference>
<feature type="transmembrane region" description="Helical" evidence="1">
    <location>
        <begin position="100"/>
        <end position="124"/>
    </location>
</feature>
<reference evidence="2 3" key="2">
    <citation type="journal article" date="2022" name="Mol. Biol. Evol.">
        <title>Comparative Genomics Reveals Insights into the Divergent Evolution of Astigmatic Mites and Household Pest Adaptations.</title>
        <authorList>
            <person name="Xiong Q."/>
            <person name="Wan A.T."/>
            <person name="Liu X."/>
            <person name="Fung C.S."/>
            <person name="Xiao X."/>
            <person name="Malainual N."/>
            <person name="Hou J."/>
            <person name="Wang L."/>
            <person name="Wang M."/>
            <person name="Yang K.Y."/>
            <person name="Cui Y."/>
            <person name="Leung E.L."/>
            <person name="Nong W."/>
            <person name="Shin S.K."/>
            <person name="Au S.W."/>
            <person name="Jeong K.Y."/>
            <person name="Chew F.T."/>
            <person name="Hui J.H."/>
            <person name="Leung T.F."/>
            <person name="Tungtrongchitr A."/>
            <person name="Zhong N."/>
            <person name="Liu Z."/>
            <person name="Tsui S.K."/>
        </authorList>
    </citation>
    <scope>NUCLEOTIDE SEQUENCE [LARGE SCALE GENOMIC DNA]</scope>
    <source>
        <strain evidence="2">Derp</strain>
    </source>
</reference>
<dbReference type="Proteomes" id="UP000887458">
    <property type="component" value="Unassembled WGS sequence"/>
</dbReference>
<keyword evidence="3" id="KW-1185">Reference proteome</keyword>
<keyword evidence="1" id="KW-1133">Transmembrane helix</keyword>
<evidence type="ECO:0000313" key="3">
    <source>
        <dbReference type="Proteomes" id="UP000887458"/>
    </source>
</evidence>